<gene>
    <name evidence="8" type="ORF">ROR02_20500</name>
</gene>
<dbReference type="Pfam" id="PF00293">
    <property type="entry name" value="NUDIX"/>
    <property type="match status" value="1"/>
</dbReference>
<dbReference type="InterPro" id="IPR045121">
    <property type="entry name" value="CoAse"/>
</dbReference>
<evidence type="ECO:0000313" key="8">
    <source>
        <dbReference type="EMBL" id="GEO81919.1"/>
    </source>
</evidence>
<evidence type="ECO:0000256" key="2">
    <source>
        <dbReference type="ARBA" id="ARBA00001946"/>
    </source>
</evidence>
<evidence type="ECO:0000256" key="4">
    <source>
        <dbReference type="ARBA" id="ARBA00022801"/>
    </source>
</evidence>
<dbReference type="RefSeq" id="WP_147163937.1">
    <property type="nucleotide sequence ID" value="NZ_BJZO01000053.1"/>
</dbReference>
<dbReference type="PANTHER" id="PTHR12992:SF11">
    <property type="entry name" value="MITOCHONDRIAL COENZYME A DIPHOSPHATASE NUDT8"/>
    <property type="match status" value="1"/>
</dbReference>
<dbReference type="NCBIfam" id="NF007980">
    <property type="entry name" value="PRK10707.1"/>
    <property type="match status" value="1"/>
</dbReference>
<dbReference type="CDD" id="cd03426">
    <property type="entry name" value="NUDIX_CoAse_Nudt7"/>
    <property type="match status" value="1"/>
</dbReference>
<dbReference type="Proteomes" id="UP000321567">
    <property type="component" value="Unassembled WGS sequence"/>
</dbReference>
<dbReference type="InterPro" id="IPR015797">
    <property type="entry name" value="NUDIX_hydrolase-like_dom_sf"/>
</dbReference>
<comment type="cofactor">
    <cofactor evidence="2">
        <name>Mg(2+)</name>
        <dbReference type="ChEBI" id="CHEBI:18420"/>
    </cofactor>
</comment>
<dbReference type="InterPro" id="IPR000086">
    <property type="entry name" value="NUDIX_hydrolase_dom"/>
</dbReference>
<evidence type="ECO:0000259" key="7">
    <source>
        <dbReference type="PROSITE" id="PS51462"/>
    </source>
</evidence>
<evidence type="ECO:0000256" key="6">
    <source>
        <dbReference type="ARBA" id="ARBA00023211"/>
    </source>
</evidence>
<dbReference type="Gene3D" id="3.90.79.10">
    <property type="entry name" value="Nucleoside Triphosphate Pyrophosphohydrolase"/>
    <property type="match status" value="1"/>
</dbReference>
<comment type="cofactor">
    <cofactor evidence="1">
        <name>Mn(2+)</name>
        <dbReference type="ChEBI" id="CHEBI:29035"/>
    </cofactor>
</comment>
<evidence type="ECO:0000256" key="3">
    <source>
        <dbReference type="ARBA" id="ARBA00022723"/>
    </source>
</evidence>
<evidence type="ECO:0000256" key="1">
    <source>
        <dbReference type="ARBA" id="ARBA00001936"/>
    </source>
</evidence>
<dbReference type="SUPFAM" id="SSF55811">
    <property type="entry name" value="Nudix"/>
    <property type="match status" value="1"/>
</dbReference>
<keyword evidence="9" id="KW-1185">Reference proteome</keyword>
<keyword evidence="4" id="KW-0378">Hydrolase</keyword>
<keyword evidence="6" id="KW-0464">Manganese</keyword>
<name>A0A512H8Y4_9PROT</name>
<evidence type="ECO:0000256" key="5">
    <source>
        <dbReference type="ARBA" id="ARBA00022842"/>
    </source>
</evidence>
<keyword evidence="5" id="KW-0460">Magnesium</keyword>
<keyword evidence="3" id="KW-0479">Metal-binding</keyword>
<dbReference type="GO" id="GO:0010945">
    <property type="term" value="F:coenzyme A diphosphatase activity"/>
    <property type="evidence" value="ECO:0007669"/>
    <property type="project" value="InterPro"/>
</dbReference>
<dbReference type="PANTHER" id="PTHR12992">
    <property type="entry name" value="NUDIX HYDROLASE"/>
    <property type="match status" value="1"/>
</dbReference>
<feature type="domain" description="Nudix hydrolase" evidence="7">
    <location>
        <begin position="58"/>
        <end position="191"/>
    </location>
</feature>
<evidence type="ECO:0000313" key="9">
    <source>
        <dbReference type="Proteomes" id="UP000321567"/>
    </source>
</evidence>
<sequence length="231" mass="23864">MTDPGEAALAAQAPPAPVLCRQAWRDALAAGRGRGPGSDALVSARLGGRGGLDVRPGPLRPASVLVALVDHPGQPSVILTRRTAHLAHHAGQIAFPGGRAEPFDASAEATALREAHEEIGLDGARVDILGRLDDYVTITGFLVTPVVGVVVPPVVPTPDPHEVDIVFEVPLAHVLDPANHGQETGVRGGVRRATHVLPYGDHRIWGATAAILVNLCEVAPENAASGGILLP</sequence>
<organism evidence="8 9">
    <name type="scientific">Pararhodospirillum oryzae</name>
    <dbReference type="NCBI Taxonomy" id="478448"/>
    <lineage>
        <taxon>Bacteria</taxon>
        <taxon>Pseudomonadati</taxon>
        <taxon>Pseudomonadota</taxon>
        <taxon>Alphaproteobacteria</taxon>
        <taxon>Rhodospirillales</taxon>
        <taxon>Rhodospirillaceae</taxon>
        <taxon>Pararhodospirillum</taxon>
    </lineage>
</organism>
<dbReference type="AlphaFoldDB" id="A0A512H8Y4"/>
<accession>A0A512H8Y4</accession>
<dbReference type="GO" id="GO:0046872">
    <property type="term" value="F:metal ion binding"/>
    <property type="evidence" value="ECO:0007669"/>
    <property type="project" value="UniProtKB-KW"/>
</dbReference>
<dbReference type="PROSITE" id="PS51462">
    <property type="entry name" value="NUDIX"/>
    <property type="match status" value="1"/>
</dbReference>
<dbReference type="OrthoDB" id="9802805at2"/>
<reference evidence="8 9" key="1">
    <citation type="submission" date="2019-07" db="EMBL/GenBank/DDBJ databases">
        <title>Whole genome shotgun sequence of Rhodospirillum oryzae NBRC 107573.</title>
        <authorList>
            <person name="Hosoyama A."/>
            <person name="Uohara A."/>
            <person name="Ohji S."/>
            <person name="Ichikawa N."/>
        </authorList>
    </citation>
    <scope>NUCLEOTIDE SEQUENCE [LARGE SCALE GENOMIC DNA]</scope>
    <source>
        <strain evidence="8 9">NBRC 107573</strain>
    </source>
</reference>
<proteinExistence type="predicted"/>
<dbReference type="EMBL" id="BJZO01000053">
    <property type="protein sequence ID" value="GEO81919.1"/>
    <property type="molecule type" value="Genomic_DNA"/>
</dbReference>
<comment type="caution">
    <text evidence="8">The sequence shown here is derived from an EMBL/GenBank/DDBJ whole genome shotgun (WGS) entry which is preliminary data.</text>
</comment>
<protein>
    <submittedName>
        <fullName evidence="8">Coenzyme A pyrophosphatase</fullName>
    </submittedName>
</protein>